<accession>A0A507DSC3</accession>
<dbReference type="PANTHER" id="PTHR19848">
    <property type="entry name" value="WD40 REPEAT PROTEIN"/>
    <property type="match status" value="1"/>
</dbReference>
<evidence type="ECO:0000256" key="1">
    <source>
        <dbReference type="ARBA" id="ARBA00022574"/>
    </source>
</evidence>
<reference evidence="5 6" key="1">
    <citation type="journal article" date="2019" name="Sci. Rep.">
        <title>Comparative genomics of chytrid fungi reveal insights into the obligate biotrophic and pathogenic lifestyle of Synchytrium endobioticum.</title>
        <authorList>
            <person name="van de Vossenberg B.T.L.H."/>
            <person name="Warris S."/>
            <person name="Nguyen H.D.T."/>
            <person name="van Gent-Pelzer M.P.E."/>
            <person name="Joly D.L."/>
            <person name="van de Geest H.C."/>
            <person name="Bonants P.J.M."/>
            <person name="Smith D.S."/>
            <person name="Levesque C.A."/>
            <person name="van der Lee T.A.J."/>
        </authorList>
    </citation>
    <scope>NUCLEOTIDE SEQUENCE [LARGE SCALE GENOMIC DNA]</scope>
    <source>
        <strain evidence="5 6">CBS 809.83</strain>
    </source>
</reference>
<feature type="domain" description="Transcription factor spt8 beta-propeller" evidence="4">
    <location>
        <begin position="350"/>
        <end position="470"/>
    </location>
</feature>
<gene>
    <name evidence="5" type="ORF">PhCBS80983_g06018</name>
</gene>
<evidence type="ECO:0000256" key="3">
    <source>
        <dbReference type="SAM" id="MobiDB-lite"/>
    </source>
</evidence>
<feature type="compositionally biased region" description="Low complexity" evidence="3">
    <location>
        <begin position="661"/>
        <end position="674"/>
    </location>
</feature>
<dbReference type="Gene3D" id="2.130.10.10">
    <property type="entry name" value="YVTN repeat-like/Quinoprotein amine dehydrogenase"/>
    <property type="match status" value="2"/>
</dbReference>
<dbReference type="SMART" id="SM00320">
    <property type="entry name" value="WD40"/>
    <property type="match status" value="6"/>
</dbReference>
<dbReference type="InterPro" id="IPR036322">
    <property type="entry name" value="WD40_repeat_dom_sf"/>
</dbReference>
<dbReference type="Pfam" id="PF23798">
    <property type="entry name" value="Beta-prop_SPT8"/>
    <property type="match status" value="3"/>
</dbReference>
<proteinExistence type="predicted"/>
<feature type="domain" description="Transcription factor spt8 beta-propeller" evidence="4">
    <location>
        <begin position="122"/>
        <end position="309"/>
    </location>
</feature>
<dbReference type="EMBL" id="QEAQ01000167">
    <property type="protein sequence ID" value="TPX54152.1"/>
    <property type="molecule type" value="Genomic_DNA"/>
</dbReference>
<feature type="compositionally biased region" description="Acidic residues" evidence="3">
    <location>
        <begin position="14"/>
        <end position="47"/>
    </location>
</feature>
<feature type="compositionally biased region" description="Polar residues" evidence="3">
    <location>
        <begin position="483"/>
        <end position="494"/>
    </location>
</feature>
<feature type="compositionally biased region" description="Polar residues" evidence="3">
    <location>
        <begin position="55"/>
        <end position="71"/>
    </location>
</feature>
<evidence type="ECO:0000313" key="6">
    <source>
        <dbReference type="Proteomes" id="UP000318582"/>
    </source>
</evidence>
<sequence length="905" mass="96401">MILQDQVSDTDAVGSEEDAEGSEEALDSEDAEGSEDGEYEAAEDDGDLGSASLKGLTQQPARSRQSPTQNHPEYADHLPDSSSSSVMDMDVDAPDDDGMDNGIEYCSDEVIVQPHAEDCMGYEINPFASCVHPTSVNCLASTRNMRWLFSGGDDGFIRKFDFAATLNGEQGLTQTQKHGLVDSIEKGGVLSSVWENAEYPLTYDPTVRTGLDPENPPSLVAEWSPVYSLDVHPEGIWCVTGCKSGNINLWSVRHDEGHCQHVLREHRNAVSVLRLTPGERGLRWDLDVGKVVTRFQGVRSQITSLSFSPSPASSYPNLFDTADPKGTVAAFNNTDEKILAAVAAQQAAAAEDSMLMATSYDGAVLLFDQRVAGGIGRKFTAKLSEAPPWSLSACWSPNGDRIFCGRRNASVDEYDVREGRWVRSLRLPRDSGPVSFVACLPNSRHLLCASQDILRLWDLESSAAEPDTILTPMDVVPYDVTPASLQSDQSSATHSPPLIDSGTHMDMAGVDTSSTIDTTTVPNEDTDAFSTLTDGAVTGINGSTSTPNGTTTDDDSHSLNATPTPNNLALPQQSRLYQLRQNNGHSTASSANNTPRLPTAGLALFLHDEMQMNQDSVLGEELHHTNEDEDITAIASINNTITTTTLPGPAPPPPSNHVNGTTSSTSPSPTASAPLETTDPAIPPTLSRSSTHNSGVILLEPRRTNALAAQVTASLARRTHLSGASQLGPNKNNGSSSNAAPSPNRSARQRSTVGQGGLLQPNGVHRTNTMNTTTTAQLTKEDDFETAPLVPFTIVPGHNNGVVSTILIDPAKRYLITASGTRGWDGTASHLCLVYALVPVLSNNNNSNNNSLPATAPNPAAANTDASQPGMDVEESTDNNSGPAPMSTRPTVLVGDEDEEDDEDD</sequence>
<comment type="caution">
    <text evidence="5">The sequence shown here is derived from an EMBL/GenBank/DDBJ whole genome shotgun (WGS) entry which is preliminary data.</text>
</comment>
<feature type="compositionally biased region" description="Acidic residues" evidence="3">
    <location>
        <begin position="895"/>
        <end position="905"/>
    </location>
</feature>
<organism evidence="5 6">
    <name type="scientific">Powellomyces hirtus</name>
    <dbReference type="NCBI Taxonomy" id="109895"/>
    <lineage>
        <taxon>Eukaryota</taxon>
        <taxon>Fungi</taxon>
        <taxon>Fungi incertae sedis</taxon>
        <taxon>Chytridiomycota</taxon>
        <taxon>Chytridiomycota incertae sedis</taxon>
        <taxon>Chytridiomycetes</taxon>
        <taxon>Spizellomycetales</taxon>
        <taxon>Powellomycetaceae</taxon>
        <taxon>Powellomyces</taxon>
    </lineage>
</organism>
<keyword evidence="6" id="KW-1185">Reference proteome</keyword>
<dbReference type="InterPro" id="IPR015943">
    <property type="entry name" value="WD40/YVTN_repeat-like_dom_sf"/>
</dbReference>
<feature type="compositionally biased region" description="Low complexity" evidence="3">
    <location>
        <begin position="510"/>
        <end position="521"/>
    </location>
</feature>
<feature type="region of interest" description="Disordered" evidence="3">
    <location>
        <begin position="483"/>
        <end position="568"/>
    </location>
</feature>
<keyword evidence="1" id="KW-0853">WD repeat</keyword>
<feature type="region of interest" description="Disordered" evidence="3">
    <location>
        <begin position="1"/>
        <end position="97"/>
    </location>
</feature>
<dbReference type="InterPro" id="IPR001680">
    <property type="entry name" value="WD40_rpt"/>
</dbReference>
<evidence type="ECO:0000313" key="5">
    <source>
        <dbReference type="EMBL" id="TPX54152.1"/>
    </source>
</evidence>
<dbReference type="AlphaFoldDB" id="A0A507DSC3"/>
<name>A0A507DSC3_9FUNG</name>
<feature type="compositionally biased region" description="Low complexity" evidence="3">
    <location>
        <begin position="728"/>
        <end position="746"/>
    </location>
</feature>
<dbReference type="Proteomes" id="UP000318582">
    <property type="component" value="Unassembled WGS sequence"/>
</dbReference>
<feature type="compositionally biased region" description="Low complexity" evidence="3">
    <location>
        <begin position="848"/>
        <end position="864"/>
    </location>
</feature>
<evidence type="ECO:0000259" key="4">
    <source>
        <dbReference type="Pfam" id="PF23798"/>
    </source>
</evidence>
<dbReference type="InterPro" id="IPR057544">
    <property type="entry name" value="Beta-prop_SPT8"/>
</dbReference>
<feature type="region of interest" description="Disordered" evidence="3">
    <location>
        <begin position="641"/>
        <end position="698"/>
    </location>
</feature>
<feature type="region of interest" description="Disordered" evidence="3">
    <location>
        <begin position="848"/>
        <end position="905"/>
    </location>
</feature>
<evidence type="ECO:0000256" key="2">
    <source>
        <dbReference type="ARBA" id="ARBA00022737"/>
    </source>
</evidence>
<dbReference type="STRING" id="109895.A0A507DSC3"/>
<keyword evidence="2" id="KW-0677">Repeat</keyword>
<dbReference type="PANTHER" id="PTHR19848:SF8">
    <property type="entry name" value="F-BOX AND WD REPEAT DOMAIN CONTAINING 7"/>
    <property type="match status" value="1"/>
</dbReference>
<protein>
    <recommendedName>
        <fullName evidence="4">Transcription factor spt8 beta-propeller domain-containing protein</fullName>
    </recommendedName>
</protein>
<dbReference type="SUPFAM" id="SSF50978">
    <property type="entry name" value="WD40 repeat-like"/>
    <property type="match status" value="1"/>
</dbReference>
<feature type="compositionally biased region" description="Polar residues" evidence="3">
    <location>
        <begin position="558"/>
        <end position="568"/>
    </location>
</feature>
<feature type="compositionally biased region" description="Low complexity" evidence="3">
    <location>
        <begin position="538"/>
        <end position="551"/>
    </location>
</feature>
<feature type="region of interest" description="Disordered" evidence="3">
    <location>
        <begin position="722"/>
        <end position="769"/>
    </location>
</feature>
<feature type="domain" description="Transcription factor spt8 beta-propeller" evidence="4">
    <location>
        <begin position="784"/>
        <end position="836"/>
    </location>
</feature>